<name>A0A3Q2NPU5_FUNHE</name>
<protein>
    <submittedName>
        <fullName evidence="1">Uncharacterized protein</fullName>
    </submittedName>
</protein>
<dbReference type="AlphaFoldDB" id="A0A3Q2NPU5"/>
<accession>A0A3Q2NPU5</accession>
<proteinExistence type="predicted"/>
<dbReference type="Proteomes" id="UP000265000">
    <property type="component" value="Unplaced"/>
</dbReference>
<reference evidence="1" key="2">
    <citation type="submission" date="2025-09" db="UniProtKB">
        <authorList>
            <consortium name="Ensembl"/>
        </authorList>
    </citation>
    <scope>IDENTIFICATION</scope>
</reference>
<keyword evidence="2" id="KW-1185">Reference proteome</keyword>
<evidence type="ECO:0000313" key="2">
    <source>
        <dbReference type="Proteomes" id="UP000265000"/>
    </source>
</evidence>
<sequence>MPLFYTLWEQAAAEVRSQESGAADWDGGEAVCERSVFLMGSKAGVGTALRRLHLQVSANKFSSSFSGENVHSAQMSGEVSGLCQPSAPNPALVFRMQTCYMLASLDKHTHTAKK</sequence>
<evidence type="ECO:0000313" key="1">
    <source>
        <dbReference type="Ensembl" id="ENSFHEP00000001011.1"/>
    </source>
</evidence>
<dbReference type="Ensembl" id="ENSFHET00000014582.1">
    <property type="protein sequence ID" value="ENSFHEP00000001011.1"/>
    <property type="gene ID" value="ENSFHEG00000001755.1"/>
</dbReference>
<dbReference type="STRING" id="8078.ENSFHEP00000001011"/>
<reference evidence="1" key="1">
    <citation type="submission" date="2025-08" db="UniProtKB">
        <authorList>
            <consortium name="Ensembl"/>
        </authorList>
    </citation>
    <scope>IDENTIFICATION</scope>
</reference>
<organism evidence="1 2">
    <name type="scientific">Fundulus heteroclitus</name>
    <name type="common">Killifish</name>
    <name type="synonym">Mummichog</name>
    <dbReference type="NCBI Taxonomy" id="8078"/>
    <lineage>
        <taxon>Eukaryota</taxon>
        <taxon>Metazoa</taxon>
        <taxon>Chordata</taxon>
        <taxon>Craniata</taxon>
        <taxon>Vertebrata</taxon>
        <taxon>Euteleostomi</taxon>
        <taxon>Actinopterygii</taxon>
        <taxon>Neopterygii</taxon>
        <taxon>Teleostei</taxon>
        <taxon>Neoteleostei</taxon>
        <taxon>Acanthomorphata</taxon>
        <taxon>Ovalentaria</taxon>
        <taxon>Atherinomorphae</taxon>
        <taxon>Cyprinodontiformes</taxon>
        <taxon>Fundulidae</taxon>
        <taxon>Fundulus</taxon>
    </lineage>
</organism>